<dbReference type="Proteomes" id="UP000507222">
    <property type="component" value="Unassembled WGS sequence"/>
</dbReference>
<evidence type="ECO:0000256" key="1">
    <source>
        <dbReference type="SAM" id="MobiDB-lite"/>
    </source>
</evidence>
<keyword evidence="5" id="KW-1185">Reference proteome</keyword>
<evidence type="ECO:0000313" key="4">
    <source>
        <dbReference type="Proteomes" id="UP000507222"/>
    </source>
</evidence>
<evidence type="ECO:0000313" key="5">
    <source>
        <dbReference type="Proteomes" id="UP000507245"/>
    </source>
</evidence>
<sequence>MSKSGAPLSDQAKERLQAKLDMKERLKRQEERLVRRQHRREEILANKVVYLLSACPKGIPLFAM</sequence>
<proteinExistence type="predicted"/>
<gene>
    <name evidence="2" type="ORF">CURHAP_LOCUS17471</name>
    <name evidence="3" type="ORF">ORAREDHAP_LOCUS26486</name>
</gene>
<reference evidence="5" key="1">
    <citation type="journal article" date="2020" name="Genome Biol.">
        <title>Gamete binning: chromosome-level and haplotype-resolved genome assembly enabled by high-throughput single-cell sequencing of gamete genomes.</title>
        <authorList>
            <person name="Campoy J.A."/>
            <person name="Sun H."/>
            <person name="Goel M."/>
            <person name="Jiao W.-B."/>
            <person name="Folz-Donahue K."/>
            <person name="Wang N."/>
            <person name="Rubio M."/>
            <person name="Liu C."/>
            <person name="Kukat C."/>
            <person name="Ruiz D."/>
            <person name="Huettel B."/>
            <person name="Schneeberger K."/>
        </authorList>
    </citation>
    <scope>NUCLEOTIDE SEQUENCE [LARGE SCALE GENOMIC DNA]</scope>
    <source>
        <strain evidence="5">cv. Rojo Pasion</strain>
    </source>
</reference>
<name>A0A6J5X1M6_PRUAR</name>
<dbReference type="AlphaFoldDB" id="A0A6J5X1M6"/>
<dbReference type="EMBL" id="CAEKKB010000004">
    <property type="protein sequence ID" value="CAB4307669.1"/>
    <property type="molecule type" value="Genomic_DNA"/>
</dbReference>
<feature type="region of interest" description="Disordered" evidence="1">
    <location>
        <begin position="1"/>
        <end position="22"/>
    </location>
</feature>
<evidence type="ECO:0000313" key="2">
    <source>
        <dbReference type="EMBL" id="CAB4271130.1"/>
    </source>
</evidence>
<reference evidence="3 4" key="2">
    <citation type="submission" date="2020-05" db="EMBL/GenBank/DDBJ databases">
        <authorList>
            <person name="Campoy J."/>
            <person name="Schneeberger K."/>
            <person name="Spophaly S."/>
        </authorList>
    </citation>
    <scope>NUCLEOTIDE SEQUENCE [LARGE SCALE GENOMIC DNA]</scope>
    <source>
        <strain evidence="3">PruArmRojPasFocal</strain>
    </source>
</reference>
<organism evidence="3 5">
    <name type="scientific">Prunus armeniaca</name>
    <name type="common">Apricot</name>
    <name type="synonym">Armeniaca vulgaris</name>
    <dbReference type="NCBI Taxonomy" id="36596"/>
    <lineage>
        <taxon>Eukaryota</taxon>
        <taxon>Viridiplantae</taxon>
        <taxon>Streptophyta</taxon>
        <taxon>Embryophyta</taxon>
        <taxon>Tracheophyta</taxon>
        <taxon>Spermatophyta</taxon>
        <taxon>Magnoliopsida</taxon>
        <taxon>eudicotyledons</taxon>
        <taxon>Gunneridae</taxon>
        <taxon>Pentapetalae</taxon>
        <taxon>rosids</taxon>
        <taxon>fabids</taxon>
        <taxon>Rosales</taxon>
        <taxon>Rosaceae</taxon>
        <taxon>Amygdaloideae</taxon>
        <taxon>Amygdaleae</taxon>
        <taxon>Prunus</taxon>
    </lineage>
</organism>
<feature type="compositionally biased region" description="Basic and acidic residues" evidence="1">
    <location>
        <begin position="11"/>
        <end position="22"/>
    </location>
</feature>
<dbReference type="Proteomes" id="UP000507245">
    <property type="component" value="Unassembled WGS sequence"/>
</dbReference>
<accession>A0A6J5X1M6</accession>
<protein>
    <submittedName>
        <fullName evidence="3">Uncharacterized protein</fullName>
    </submittedName>
</protein>
<evidence type="ECO:0000313" key="3">
    <source>
        <dbReference type="EMBL" id="CAB4307669.1"/>
    </source>
</evidence>
<dbReference type="EMBL" id="CAEKDK010000002">
    <property type="protein sequence ID" value="CAB4271130.1"/>
    <property type="molecule type" value="Genomic_DNA"/>
</dbReference>